<dbReference type="Proteomes" id="UP001235030">
    <property type="component" value="Chromosome"/>
</dbReference>
<dbReference type="RefSeq" id="WP_228104373.1">
    <property type="nucleotide sequence ID" value="NZ_CP101637.1"/>
</dbReference>
<sequence>MASIDLTTFSEPYISEFFRIFSTLINLSVKVDFKRSFVKSNDSKKVCIYKDCYDEFKALVSEFNDVFKNYKQISNRLKKYANLLDMIK</sequence>
<evidence type="ECO:0000313" key="2">
    <source>
        <dbReference type="Proteomes" id="UP001235030"/>
    </source>
</evidence>
<name>A0ABY9PYM4_9FIRM</name>
<protein>
    <submittedName>
        <fullName evidence="1">Uncharacterized protein</fullName>
    </submittedName>
</protein>
<gene>
    <name evidence="1" type="ORF">TEMA_04220</name>
</gene>
<proteinExistence type="predicted"/>
<organism evidence="1 2">
    <name type="scientific">Terrisporobacter mayombei</name>
    <dbReference type="NCBI Taxonomy" id="1541"/>
    <lineage>
        <taxon>Bacteria</taxon>
        <taxon>Bacillati</taxon>
        <taxon>Bacillota</taxon>
        <taxon>Clostridia</taxon>
        <taxon>Peptostreptococcales</taxon>
        <taxon>Peptostreptococcaceae</taxon>
        <taxon>Terrisporobacter</taxon>
    </lineage>
</organism>
<reference evidence="1 2" key="1">
    <citation type="submission" date="2022-07" db="EMBL/GenBank/DDBJ databases">
        <title>Genome sequence of Terrisporobacter mayombei DSM6539.</title>
        <authorList>
            <person name="Boeer T."/>
            <person name="Bengelsdorf F.R."/>
            <person name="Daniel R."/>
            <person name="Poehlein A."/>
        </authorList>
    </citation>
    <scope>NUCLEOTIDE SEQUENCE [LARGE SCALE GENOMIC DNA]</scope>
    <source>
        <strain evidence="1 2">DSM 6539</strain>
    </source>
</reference>
<evidence type="ECO:0000313" key="1">
    <source>
        <dbReference type="EMBL" id="WMT80109.1"/>
    </source>
</evidence>
<accession>A0ABY9PYM4</accession>
<keyword evidence="2" id="KW-1185">Reference proteome</keyword>
<dbReference type="EMBL" id="CP101637">
    <property type="protein sequence ID" value="WMT80109.1"/>
    <property type="molecule type" value="Genomic_DNA"/>
</dbReference>